<evidence type="ECO:0000313" key="1">
    <source>
        <dbReference type="EMBL" id="QDS94469.1"/>
    </source>
</evidence>
<dbReference type="InterPro" id="IPR045383">
    <property type="entry name" value="DUF6528"/>
</dbReference>
<dbReference type="EMBL" id="CP036262">
    <property type="protein sequence ID" value="QDS94469.1"/>
    <property type="molecule type" value="Genomic_DNA"/>
</dbReference>
<proteinExistence type="predicted"/>
<keyword evidence="2" id="KW-1185">Reference proteome</keyword>
<dbReference type="AlphaFoldDB" id="A0A517MHW9"/>
<gene>
    <name evidence="1" type="ORF">FF011L_32480</name>
</gene>
<dbReference type="OrthoDB" id="1007317at2"/>
<dbReference type="Pfam" id="PF20138">
    <property type="entry name" value="DUF6528"/>
    <property type="match status" value="1"/>
</dbReference>
<dbReference type="RefSeq" id="WP_145352496.1">
    <property type="nucleotide sequence ID" value="NZ_CP036262.1"/>
</dbReference>
<dbReference type="KEGG" id="rml:FF011L_32480"/>
<organism evidence="1 2">
    <name type="scientific">Roseimaritima multifibrata</name>
    <dbReference type="NCBI Taxonomy" id="1930274"/>
    <lineage>
        <taxon>Bacteria</taxon>
        <taxon>Pseudomonadati</taxon>
        <taxon>Planctomycetota</taxon>
        <taxon>Planctomycetia</taxon>
        <taxon>Pirellulales</taxon>
        <taxon>Pirellulaceae</taxon>
        <taxon>Roseimaritima</taxon>
    </lineage>
</organism>
<evidence type="ECO:0008006" key="3">
    <source>
        <dbReference type="Google" id="ProtNLM"/>
    </source>
</evidence>
<sequence>MPYPVCVTEPYAFSRLATARVGALIGTLILMIGPVSADEVETERLIFCGAEKVVVIDPDSPTETLWTWEASDSPEIPKEYRSRFQTTDDCKPYEGGWLLITSSSQGVALIERESKRCLFFAQVRNAHSACLLPGKQIAVASSTSGDEVQFFSQEDSEKPASAFHRIPLKGAHGTVWDGVRERLWAMGTDEILEIKSNASSDGWSVVARHPLPTTGGHDLSPAHDGRQLFVTTNTQVLHFDQNAGTFRVAEGFGDPVKIKSVDVHSGSKRIVFHQASPQEWWSHTIRFIEAPPVTLPEQRIYKVRWDEEAARP</sequence>
<name>A0A517MHW9_9BACT</name>
<dbReference type="SUPFAM" id="SSF75011">
    <property type="entry name" value="3-carboxy-cis,cis-mucoante lactonizing enzyme"/>
    <property type="match status" value="1"/>
</dbReference>
<evidence type="ECO:0000313" key="2">
    <source>
        <dbReference type="Proteomes" id="UP000320672"/>
    </source>
</evidence>
<protein>
    <recommendedName>
        <fullName evidence="3">WD40-like Beta Propeller Repeat protein</fullName>
    </recommendedName>
</protein>
<accession>A0A517MHW9</accession>
<dbReference type="Proteomes" id="UP000320672">
    <property type="component" value="Chromosome"/>
</dbReference>
<reference evidence="1 2" key="1">
    <citation type="submission" date="2019-02" db="EMBL/GenBank/DDBJ databases">
        <title>Deep-cultivation of Planctomycetes and their phenomic and genomic characterization uncovers novel biology.</title>
        <authorList>
            <person name="Wiegand S."/>
            <person name="Jogler M."/>
            <person name="Boedeker C."/>
            <person name="Pinto D."/>
            <person name="Vollmers J."/>
            <person name="Rivas-Marin E."/>
            <person name="Kohn T."/>
            <person name="Peeters S.H."/>
            <person name="Heuer A."/>
            <person name="Rast P."/>
            <person name="Oberbeckmann S."/>
            <person name="Bunk B."/>
            <person name="Jeske O."/>
            <person name="Meyerdierks A."/>
            <person name="Storesund J.E."/>
            <person name="Kallscheuer N."/>
            <person name="Luecker S."/>
            <person name="Lage O.M."/>
            <person name="Pohl T."/>
            <person name="Merkel B.J."/>
            <person name="Hornburger P."/>
            <person name="Mueller R.-W."/>
            <person name="Bruemmer F."/>
            <person name="Labrenz M."/>
            <person name="Spormann A.M."/>
            <person name="Op den Camp H."/>
            <person name="Overmann J."/>
            <person name="Amann R."/>
            <person name="Jetten M.S.M."/>
            <person name="Mascher T."/>
            <person name="Medema M.H."/>
            <person name="Devos D.P."/>
            <person name="Kaster A.-K."/>
            <person name="Ovreas L."/>
            <person name="Rohde M."/>
            <person name="Galperin M.Y."/>
            <person name="Jogler C."/>
        </authorList>
    </citation>
    <scope>NUCLEOTIDE SEQUENCE [LARGE SCALE GENOMIC DNA]</scope>
    <source>
        <strain evidence="1 2">FF011L</strain>
    </source>
</reference>